<protein>
    <submittedName>
        <fullName evidence="1">Uncharacterized protein</fullName>
    </submittedName>
</protein>
<reference evidence="2" key="1">
    <citation type="journal article" date="2019" name="Int. J. Syst. Evol. Microbiol.">
        <title>The Global Catalogue of Microorganisms (GCM) 10K type strain sequencing project: providing services to taxonomists for standard genome sequencing and annotation.</title>
        <authorList>
            <consortium name="The Broad Institute Genomics Platform"/>
            <consortium name="The Broad Institute Genome Sequencing Center for Infectious Disease"/>
            <person name="Wu L."/>
            <person name="Ma J."/>
        </authorList>
    </citation>
    <scope>NUCLEOTIDE SEQUENCE [LARGE SCALE GENOMIC DNA]</scope>
    <source>
        <strain evidence="2">CGMCC 1.8860</strain>
    </source>
</reference>
<name>A0ABQ2PP80_9NEIS</name>
<dbReference type="Proteomes" id="UP000621859">
    <property type="component" value="Unassembled WGS sequence"/>
</dbReference>
<accession>A0ABQ2PP80</accession>
<evidence type="ECO:0000313" key="2">
    <source>
        <dbReference type="Proteomes" id="UP000621859"/>
    </source>
</evidence>
<gene>
    <name evidence="1" type="ORF">GCM10010971_28640</name>
</gene>
<keyword evidence="2" id="KW-1185">Reference proteome</keyword>
<proteinExistence type="predicted"/>
<evidence type="ECO:0000313" key="1">
    <source>
        <dbReference type="EMBL" id="GGP27045.1"/>
    </source>
</evidence>
<organism evidence="1 2">
    <name type="scientific">Silvimonas amylolytica</name>
    <dbReference type="NCBI Taxonomy" id="449663"/>
    <lineage>
        <taxon>Bacteria</taxon>
        <taxon>Pseudomonadati</taxon>
        <taxon>Pseudomonadota</taxon>
        <taxon>Betaproteobacteria</taxon>
        <taxon>Neisseriales</taxon>
        <taxon>Chitinibacteraceae</taxon>
        <taxon>Silvimonas</taxon>
    </lineage>
</organism>
<dbReference type="EMBL" id="BMLY01000004">
    <property type="protein sequence ID" value="GGP27045.1"/>
    <property type="molecule type" value="Genomic_DNA"/>
</dbReference>
<sequence length="52" mass="5789">MANVGRIMAMLLRCRMLQSNKNGTAQMVTRPYALQRGRKLTFGAGNRDMAGM</sequence>
<comment type="caution">
    <text evidence="1">The sequence shown here is derived from an EMBL/GenBank/DDBJ whole genome shotgun (WGS) entry which is preliminary data.</text>
</comment>